<name>A0A543AT15_9ACTN</name>
<accession>A0A543AT15</accession>
<proteinExistence type="predicted"/>
<dbReference type="Proteomes" id="UP000317043">
    <property type="component" value="Unassembled WGS sequence"/>
</dbReference>
<evidence type="ECO:0000313" key="2">
    <source>
        <dbReference type="Proteomes" id="UP000317043"/>
    </source>
</evidence>
<comment type="caution">
    <text evidence="1">The sequence shown here is derived from an EMBL/GenBank/DDBJ whole genome shotgun (WGS) entry which is preliminary data.</text>
</comment>
<dbReference type="EMBL" id="VFOW01000001">
    <property type="protein sequence ID" value="TQL75724.1"/>
    <property type="molecule type" value="Genomic_DNA"/>
</dbReference>
<protein>
    <submittedName>
        <fullName evidence="1">Uncharacterized protein</fullName>
    </submittedName>
</protein>
<keyword evidence="2" id="KW-1185">Reference proteome</keyword>
<evidence type="ECO:0000313" key="1">
    <source>
        <dbReference type="EMBL" id="TQL75724.1"/>
    </source>
</evidence>
<organism evidence="1 2">
    <name type="scientific">Stackebrandtia endophytica</name>
    <dbReference type="NCBI Taxonomy" id="1496996"/>
    <lineage>
        <taxon>Bacteria</taxon>
        <taxon>Bacillati</taxon>
        <taxon>Actinomycetota</taxon>
        <taxon>Actinomycetes</taxon>
        <taxon>Glycomycetales</taxon>
        <taxon>Glycomycetaceae</taxon>
        <taxon>Stackebrandtia</taxon>
    </lineage>
</organism>
<dbReference type="AlphaFoldDB" id="A0A543AT15"/>
<gene>
    <name evidence="1" type="ORF">FB566_1236</name>
</gene>
<dbReference type="InParanoid" id="A0A543AT15"/>
<sequence>MRTPWSAGRDRRYERLSRLAYQRVPYYREEWAAAGTVAPEAAPVPMAALASGHRFVPIGADTTAVLPSPVDLFETLSLSERYTPDDVLFDVQPGLRDVEFIGPKRTGRYRVLLAADADVDPTASVDPREATAAEYTRSARPVLLADPDQLAALRERGVPIGDRVLRRGDFDDLAELDVLWTVELGYLGARRISCGRVHIRPGVDVRLLGSTTVFTRLDRQNPTLLHIAPAVPVALSPCSHHAEPALTV</sequence>
<reference evidence="1 2" key="1">
    <citation type="submission" date="2019-06" db="EMBL/GenBank/DDBJ databases">
        <title>Sequencing the genomes of 1000 actinobacteria strains.</title>
        <authorList>
            <person name="Klenk H.-P."/>
        </authorList>
    </citation>
    <scope>NUCLEOTIDE SEQUENCE [LARGE SCALE GENOMIC DNA]</scope>
    <source>
        <strain evidence="1 2">DSM 45928</strain>
    </source>
</reference>
<dbReference type="RefSeq" id="WP_142036033.1">
    <property type="nucleotide sequence ID" value="NZ_JBHTGS010000001.1"/>
</dbReference>